<dbReference type="STRING" id="1123755.SAMN05444714_2480"/>
<keyword evidence="2" id="KW-1185">Reference proteome</keyword>
<evidence type="ECO:0000313" key="2">
    <source>
        <dbReference type="Proteomes" id="UP000198926"/>
    </source>
</evidence>
<gene>
    <name evidence="1" type="ORF">SAMN05444714_2480</name>
</gene>
<evidence type="ECO:0000313" key="1">
    <source>
        <dbReference type="EMBL" id="SFS20109.1"/>
    </source>
</evidence>
<dbReference type="EMBL" id="FOZM01000002">
    <property type="protein sequence ID" value="SFS20109.1"/>
    <property type="molecule type" value="Genomic_DNA"/>
</dbReference>
<dbReference type="Proteomes" id="UP000198926">
    <property type="component" value="Unassembled WGS sequence"/>
</dbReference>
<proteinExistence type="predicted"/>
<accession>A0A1I6MWR2</accession>
<sequence length="139" mass="16167">MHPHELKSKYGKPMRQLESAMIVALSGYGDGKWFSLSQLMKEMRLPLDFALGNDVEGLVAQRLAAWNWYRHNAQRGDRFVRRNHKTETKLIILADRRNIKTDASWPPHEVKDTTSVPESTGLLSRIRKRKRSLQLQRTT</sequence>
<dbReference type="AlphaFoldDB" id="A0A1I6MWR2"/>
<organism evidence="1 2">
    <name type="scientific">Yoonia litorea</name>
    <dbReference type="NCBI Taxonomy" id="1123755"/>
    <lineage>
        <taxon>Bacteria</taxon>
        <taxon>Pseudomonadati</taxon>
        <taxon>Pseudomonadota</taxon>
        <taxon>Alphaproteobacteria</taxon>
        <taxon>Rhodobacterales</taxon>
        <taxon>Paracoccaceae</taxon>
        <taxon>Yoonia</taxon>
    </lineage>
</organism>
<name>A0A1I6MWR2_9RHOB</name>
<protein>
    <submittedName>
        <fullName evidence="1">Uncharacterized protein</fullName>
    </submittedName>
</protein>
<reference evidence="1 2" key="1">
    <citation type="submission" date="2016-10" db="EMBL/GenBank/DDBJ databases">
        <authorList>
            <person name="de Groot N.N."/>
        </authorList>
    </citation>
    <scope>NUCLEOTIDE SEQUENCE [LARGE SCALE GENOMIC DNA]</scope>
    <source>
        <strain evidence="1 2">DSM 29433</strain>
    </source>
</reference>